<proteinExistence type="predicted"/>
<name>A0ABR4A5C9_9LECA</name>
<sequence length="86" mass="9971">MNFSFRIFDPYSVKDDTYSLEIKPQGFTAWDYGTIEELSKTHTAPGDWLRHGAIMFEPGSTIAPTIENVFERQRRGPFCRLPSELR</sequence>
<keyword evidence="2" id="KW-1185">Reference proteome</keyword>
<evidence type="ECO:0000313" key="2">
    <source>
        <dbReference type="Proteomes" id="UP001590950"/>
    </source>
</evidence>
<gene>
    <name evidence="1" type="ORF">N7G274_006056</name>
</gene>
<evidence type="ECO:0000313" key="1">
    <source>
        <dbReference type="EMBL" id="KAL2041112.1"/>
    </source>
</evidence>
<dbReference type="EMBL" id="JBEFKJ010000018">
    <property type="protein sequence ID" value="KAL2041112.1"/>
    <property type="molecule type" value="Genomic_DNA"/>
</dbReference>
<accession>A0ABR4A5C9</accession>
<organism evidence="1 2">
    <name type="scientific">Stereocaulon virgatum</name>
    <dbReference type="NCBI Taxonomy" id="373712"/>
    <lineage>
        <taxon>Eukaryota</taxon>
        <taxon>Fungi</taxon>
        <taxon>Dikarya</taxon>
        <taxon>Ascomycota</taxon>
        <taxon>Pezizomycotina</taxon>
        <taxon>Lecanoromycetes</taxon>
        <taxon>OSLEUM clade</taxon>
        <taxon>Lecanoromycetidae</taxon>
        <taxon>Lecanorales</taxon>
        <taxon>Lecanorineae</taxon>
        <taxon>Stereocaulaceae</taxon>
        <taxon>Stereocaulon</taxon>
    </lineage>
</organism>
<comment type="caution">
    <text evidence="1">The sequence shown here is derived from an EMBL/GenBank/DDBJ whole genome shotgun (WGS) entry which is preliminary data.</text>
</comment>
<reference evidence="1 2" key="1">
    <citation type="submission" date="2024-09" db="EMBL/GenBank/DDBJ databases">
        <title>Rethinking Asexuality: The Enigmatic Case of Functional Sexual Genes in Lepraria (Stereocaulaceae).</title>
        <authorList>
            <person name="Doellman M."/>
            <person name="Sun Y."/>
            <person name="Barcenas-Pena A."/>
            <person name="Lumbsch H.T."/>
            <person name="Grewe F."/>
        </authorList>
    </citation>
    <scope>NUCLEOTIDE SEQUENCE [LARGE SCALE GENOMIC DNA]</scope>
    <source>
        <strain evidence="1 2">Mercado 3170</strain>
    </source>
</reference>
<dbReference type="Proteomes" id="UP001590950">
    <property type="component" value="Unassembled WGS sequence"/>
</dbReference>
<protein>
    <submittedName>
        <fullName evidence="1">Uncharacterized protein</fullName>
    </submittedName>
</protein>